<keyword evidence="3" id="KW-1185">Reference proteome</keyword>
<comment type="caution">
    <text evidence="2">The sequence shown here is derived from an EMBL/GenBank/DDBJ whole genome shotgun (WGS) entry which is preliminary data.</text>
</comment>
<feature type="region of interest" description="Disordered" evidence="1">
    <location>
        <begin position="279"/>
        <end position="358"/>
    </location>
</feature>
<evidence type="ECO:0000313" key="3">
    <source>
        <dbReference type="Proteomes" id="UP000772434"/>
    </source>
</evidence>
<feature type="region of interest" description="Disordered" evidence="1">
    <location>
        <begin position="217"/>
        <end position="258"/>
    </location>
</feature>
<dbReference type="Proteomes" id="UP000772434">
    <property type="component" value="Unassembled WGS sequence"/>
</dbReference>
<accession>A0A9P5QAP4</accession>
<organism evidence="2 3">
    <name type="scientific">Rhodocollybia butyracea</name>
    <dbReference type="NCBI Taxonomy" id="206335"/>
    <lineage>
        <taxon>Eukaryota</taxon>
        <taxon>Fungi</taxon>
        <taxon>Dikarya</taxon>
        <taxon>Basidiomycota</taxon>
        <taxon>Agaricomycotina</taxon>
        <taxon>Agaricomycetes</taxon>
        <taxon>Agaricomycetidae</taxon>
        <taxon>Agaricales</taxon>
        <taxon>Marasmiineae</taxon>
        <taxon>Omphalotaceae</taxon>
        <taxon>Rhodocollybia</taxon>
    </lineage>
</organism>
<evidence type="ECO:0000313" key="2">
    <source>
        <dbReference type="EMBL" id="KAF9076915.1"/>
    </source>
</evidence>
<dbReference type="OrthoDB" id="3244905at2759"/>
<feature type="compositionally biased region" description="Polar residues" evidence="1">
    <location>
        <begin position="303"/>
        <end position="327"/>
    </location>
</feature>
<name>A0A9P5QAP4_9AGAR</name>
<dbReference type="EMBL" id="JADNRY010000005">
    <property type="protein sequence ID" value="KAF9076915.1"/>
    <property type="molecule type" value="Genomic_DNA"/>
</dbReference>
<reference evidence="2" key="1">
    <citation type="submission" date="2020-11" db="EMBL/GenBank/DDBJ databases">
        <authorList>
            <consortium name="DOE Joint Genome Institute"/>
            <person name="Ahrendt S."/>
            <person name="Riley R."/>
            <person name="Andreopoulos W."/>
            <person name="Labutti K."/>
            <person name="Pangilinan J."/>
            <person name="Ruiz-Duenas F.J."/>
            <person name="Barrasa J.M."/>
            <person name="Sanchez-Garcia M."/>
            <person name="Camarero S."/>
            <person name="Miyauchi S."/>
            <person name="Serrano A."/>
            <person name="Linde D."/>
            <person name="Babiker R."/>
            <person name="Drula E."/>
            <person name="Ayuso-Fernandez I."/>
            <person name="Pacheco R."/>
            <person name="Padilla G."/>
            <person name="Ferreira P."/>
            <person name="Barriuso J."/>
            <person name="Kellner H."/>
            <person name="Castanera R."/>
            <person name="Alfaro M."/>
            <person name="Ramirez L."/>
            <person name="Pisabarro A.G."/>
            <person name="Kuo A."/>
            <person name="Tritt A."/>
            <person name="Lipzen A."/>
            <person name="He G."/>
            <person name="Yan M."/>
            <person name="Ng V."/>
            <person name="Cullen D."/>
            <person name="Martin F."/>
            <person name="Rosso M.-N."/>
            <person name="Henrissat B."/>
            <person name="Hibbett D."/>
            <person name="Martinez A.T."/>
            <person name="Grigoriev I.V."/>
        </authorList>
    </citation>
    <scope>NUCLEOTIDE SEQUENCE</scope>
    <source>
        <strain evidence="2">AH 40177</strain>
    </source>
</reference>
<evidence type="ECO:0000256" key="1">
    <source>
        <dbReference type="SAM" id="MobiDB-lite"/>
    </source>
</evidence>
<proteinExistence type="predicted"/>
<gene>
    <name evidence="2" type="ORF">BDP27DRAFT_1414050</name>
</gene>
<protein>
    <submittedName>
        <fullName evidence="2">Uncharacterized protein</fullName>
    </submittedName>
</protein>
<dbReference type="AlphaFoldDB" id="A0A9P5QAP4"/>
<sequence>MVTRLPTHLDALVPPPSLQSPSHSALLRPWRGFFLVSGTRASDLSSNVEIRVTAVETDGDIKSHIWPLRLLFSITVPRSLPILAQLHHYLKSRSPPIPVATFLPERIRDPNLNVVNQTHFRSLSRLLWDSQLVAIVPIDLHDPHGFSDGSHRHGILLYPAANSTSLLIGAVFMTPEDTFPDFVGNIALSGSQSRFGRYGASTSGEASSIPISPTIVHRQNQQRGPQSLRAPTASTSHYHPLSSGAHHENRPSFPLPSHADYRLSHSNYSLVSPPQQFVGGSFGSGSGTSAAAPPPSISPVAAWTSSQSGTVPFTYQSSNQPPDNISSPPDPFLEQHVSYRGFHNRDASQDSSRSRHSE</sequence>
<feature type="compositionally biased region" description="Basic and acidic residues" evidence="1">
    <location>
        <begin position="343"/>
        <end position="358"/>
    </location>
</feature>